<evidence type="ECO:0000256" key="9">
    <source>
        <dbReference type="ARBA" id="ARBA00023002"/>
    </source>
</evidence>
<dbReference type="PANTHER" id="PTHR46300:SF7">
    <property type="entry name" value="P450, PUTATIVE (EUROFUNG)-RELATED"/>
    <property type="match status" value="1"/>
</dbReference>
<keyword evidence="10 13" id="KW-0408">Iron</keyword>
<evidence type="ECO:0000256" key="8">
    <source>
        <dbReference type="ARBA" id="ARBA00022989"/>
    </source>
</evidence>
<evidence type="ECO:0000256" key="7">
    <source>
        <dbReference type="ARBA" id="ARBA00022723"/>
    </source>
</evidence>
<evidence type="ECO:0008006" key="16">
    <source>
        <dbReference type="Google" id="ProtNLM"/>
    </source>
</evidence>
<gene>
    <name evidence="14" type="ORF">NLI96_g4626</name>
</gene>
<keyword evidence="7 13" id="KW-0479">Metal-binding</keyword>
<keyword evidence="6" id="KW-0812">Transmembrane</keyword>
<dbReference type="GO" id="GO:0016020">
    <property type="term" value="C:membrane"/>
    <property type="evidence" value="ECO:0007669"/>
    <property type="project" value="UniProtKB-SubCell"/>
</dbReference>
<comment type="cofactor">
    <cofactor evidence="1 13">
        <name>heme</name>
        <dbReference type="ChEBI" id="CHEBI:30413"/>
    </cofactor>
</comment>
<dbReference type="SUPFAM" id="SSF48264">
    <property type="entry name" value="Cytochrome P450"/>
    <property type="match status" value="2"/>
</dbReference>
<evidence type="ECO:0000256" key="13">
    <source>
        <dbReference type="PIRSR" id="PIRSR602401-1"/>
    </source>
</evidence>
<dbReference type="GO" id="GO:0016705">
    <property type="term" value="F:oxidoreductase activity, acting on paired donors, with incorporation or reduction of molecular oxygen"/>
    <property type="evidence" value="ECO:0007669"/>
    <property type="project" value="InterPro"/>
</dbReference>
<evidence type="ECO:0000256" key="11">
    <source>
        <dbReference type="ARBA" id="ARBA00023033"/>
    </source>
</evidence>
<sequence length="845" mass="95194">MRGTAKPSFLSLSLEELSRDGKESQAELRRLEYAAFHLYTAGGDSTKCVLNALILALLLNPKVQKKAQEEIDSVVGSHRLPDFRDRDSLPFLKCLIYEVLRSASSLSCTTCSYPGICHERWNPPGPLAMPHKVMEDDEYRGMFIPKGSIVIANIRSMTLDENVYRNPLNFYPERFLPQPVGYGEPFPKLAFGFGRRQCPGKYLAESEVWIVAATLIAVFDILPTKDGDGNSIIPPTEFRTGFISSINQPSCPISMLSTAEIRTRKESSGRFQFMSENFDTVDANASIPGFEMLRLCAATRYDKSNLSIFAIHPSVGNGVTMNCHLGNPLWTSRLLESTDHLREQREHVYSLPQCLMAKLSYGGHNASRGDASLYPYSTSVFHSTMIFGIVPVTIVCTLLALWVSKRLSWKARPPYPPGPPAEPILGHLRAVPSSYDEGVYREMGDKYGEIVYLNVLGKPIVLLNSERVAIDLLDKRGVIYSDRPPLPFFDIYVTAIVMEISYGRKVISDDDKFLKNAEILDELIAAVGVTGLNILDFLPILKYIPPWVPGAWFSKFAHGARPLVRAIKDYGLDVVQQDLSNGVAQKSFSSLHLQELSRQNGATKEDLERLKVAAFQLYSAGGETTWSAMETFFLAMVLHPRAQKRAQRELDTVIGHGQLPEFEDQENLPYLRSVLHEVLRWYPVAPLGLPHRVMQDDIYEGMFIPEGATVVANLRYMLTNEDIYRDPFEFYPERYLPKPDGNGEPVPKAAFGFGRRICPGRWLAESEMWIAFASILSMFDIIPVQDDQGNDILPKAEFHDSLTRCIHPRIAFDTHLRSRFSSHPKPFQCRILPRSEKTRSLLQQL</sequence>
<proteinExistence type="inferred from homology"/>
<keyword evidence="15" id="KW-1185">Reference proteome</keyword>
<dbReference type="Proteomes" id="UP001212997">
    <property type="component" value="Unassembled WGS sequence"/>
</dbReference>
<comment type="pathway">
    <text evidence="3">Secondary metabolite biosynthesis.</text>
</comment>
<dbReference type="GO" id="GO:0020037">
    <property type="term" value="F:heme binding"/>
    <property type="evidence" value="ECO:0007669"/>
    <property type="project" value="InterPro"/>
</dbReference>
<dbReference type="AlphaFoldDB" id="A0AAD5V6S9"/>
<dbReference type="PANTHER" id="PTHR46300">
    <property type="entry name" value="P450, PUTATIVE (EUROFUNG)-RELATED-RELATED"/>
    <property type="match status" value="1"/>
</dbReference>
<dbReference type="InterPro" id="IPR001128">
    <property type="entry name" value="Cyt_P450"/>
</dbReference>
<dbReference type="EMBL" id="JANAWD010000138">
    <property type="protein sequence ID" value="KAJ3485904.1"/>
    <property type="molecule type" value="Genomic_DNA"/>
</dbReference>
<comment type="subcellular location">
    <subcellularLocation>
        <location evidence="2">Membrane</location>
        <topology evidence="2">Single-pass membrane protein</topology>
    </subcellularLocation>
</comment>
<evidence type="ECO:0000256" key="6">
    <source>
        <dbReference type="ARBA" id="ARBA00022692"/>
    </source>
</evidence>
<evidence type="ECO:0000313" key="14">
    <source>
        <dbReference type="EMBL" id="KAJ3485904.1"/>
    </source>
</evidence>
<dbReference type="InterPro" id="IPR002401">
    <property type="entry name" value="Cyt_P450_E_grp-I"/>
</dbReference>
<organism evidence="14 15">
    <name type="scientific">Meripilus lineatus</name>
    <dbReference type="NCBI Taxonomy" id="2056292"/>
    <lineage>
        <taxon>Eukaryota</taxon>
        <taxon>Fungi</taxon>
        <taxon>Dikarya</taxon>
        <taxon>Basidiomycota</taxon>
        <taxon>Agaricomycotina</taxon>
        <taxon>Agaricomycetes</taxon>
        <taxon>Polyporales</taxon>
        <taxon>Meripilaceae</taxon>
        <taxon>Meripilus</taxon>
    </lineage>
</organism>
<evidence type="ECO:0000256" key="2">
    <source>
        <dbReference type="ARBA" id="ARBA00004167"/>
    </source>
</evidence>
<evidence type="ECO:0000313" key="15">
    <source>
        <dbReference type="Proteomes" id="UP001212997"/>
    </source>
</evidence>
<dbReference type="GO" id="GO:0005506">
    <property type="term" value="F:iron ion binding"/>
    <property type="evidence" value="ECO:0007669"/>
    <property type="project" value="InterPro"/>
</dbReference>
<evidence type="ECO:0000256" key="4">
    <source>
        <dbReference type="ARBA" id="ARBA00010617"/>
    </source>
</evidence>
<evidence type="ECO:0000256" key="12">
    <source>
        <dbReference type="ARBA" id="ARBA00023136"/>
    </source>
</evidence>
<name>A0AAD5V6S9_9APHY</name>
<comment type="similarity">
    <text evidence="4">Belongs to the cytochrome P450 family.</text>
</comment>
<keyword evidence="5 13" id="KW-0349">Heme</keyword>
<evidence type="ECO:0000256" key="3">
    <source>
        <dbReference type="ARBA" id="ARBA00005179"/>
    </source>
</evidence>
<evidence type="ECO:0000256" key="10">
    <source>
        <dbReference type="ARBA" id="ARBA00023004"/>
    </source>
</evidence>
<dbReference type="PRINTS" id="PR00463">
    <property type="entry name" value="EP450I"/>
</dbReference>
<comment type="caution">
    <text evidence="14">The sequence shown here is derived from an EMBL/GenBank/DDBJ whole genome shotgun (WGS) entry which is preliminary data.</text>
</comment>
<accession>A0AAD5V6S9</accession>
<protein>
    <recommendedName>
        <fullName evidence="16">Cytochrome P450</fullName>
    </recommendedName>
</protein>
<keyword evidence="9" id="KW-0560">Oxidoreductase</keyword>
<dbReference type="InterPro" id="IPR050364">
    <property type="entry name" value="Cytochrome_P450_fung"/>
</dbReference>
<keyword evidence="11" id="KW-0503">Monooxygenase</keyword>
<dbReference type="GO" id="GO:0004497">
    <property type="term" value="F:monooxygenase activity"/>
    <property type="evidence" value="ECO:0007669"/>
    <property type="project" value="UniProtKB-KW"/>
</dbReference>
<dbReference type="InterPro" id="IPR017972">
    <property type="entry name" value="Cyt_P450_CS"/>
</dbReference>
<dbReference type="InterPro" id="IPR036396">
    <property type="entry name" value="Cyt_P450_sf"/>
</dbReference>
<dbReference type="Pfam" id="PF00067">
    <property type="entry name" value="p450"/>
    <property type="match status" value="3"/>
</dbReference>
<dbReference type="Gene3D" id="1.10.630.10">
    <property type="entry name" value="Cytochrome P450"/>
    <property type="match status" value="3"/>
</dbReference>
<dbReference type="PROSITE" id="PS00086">
    <property type="entry name" value="CYTOCHROME_P450"/>
    <property type="match status" value="2"/>
</dbReference>
<evidence type="ECO:0000256" key="5">
    <source>
        <dbReference type="ARBA" id="ARBA00022617"/>
    </source>
</evidence>
<keyword evidence="12" id="KW-0472">Membrane</keyword>
<keyword evidence="8" id="KW-1133">Transmembrane helix</keyword>
<dbReference type="PRINTS" id="PR00385">
    <property type="entry name" value="P450"/>
</dbReference>
<dbReference type="CDD" id="cd11065">
    <property type="entry name" value="CYP64-like"/>
    <property type="match status" value="1"/>
</dbReference>
<feature type="binding site" description="axial binding residue" evidence="13">
    <location>
        <position position="758"/>
    </location>
    <ligand>
        <name>heme</name>
        <dbReference type="ChEBI" id="CHEBI:30413"/>
    </ligand>
    <ligandPart>
        <name>Fe</name>
        <dbReference type="ChEBI" id="CHEBI:18248"/>
    </ligandPart>
</feature>
<reference evidence="14" key="1">
    <citation type="submission" date="2022-07" db="EMBL/GenBank/DDBJ databases">
        <title>Genome Sequence of Physisporinus lineatus.</title>
        <authorList>
            <person name="Buettner E."/>
        </authorList>
    </citation>
    <scope>NUCLEOTIDE SEQUENCE</scope>
    <source>
        <strain evidence="14">VT162</strain>
    </source>
</reference>
<evidence type="ECO:0000256" key="1">
    <source>
        <dbReference type="ARBA" id="ARBA00001971"/>
    </source>
</evidence>